<reference evidence="1" key="1">
    <citation type="submission" date="2013-08" db="EMBL/GenBank/DDBJ databases">
        <title>Gene expansion shapes genome architecture in the human pathogen Lichtheimia corymbifera: an evolutionary genomics analysis in the ancient terrestrial Mucorales (Mucoromycotina).</title>
        <authorList>
            <person name="Schwartze V.U."/>
            <person name="Winter S."/>
            <person name="Shelest E."/>
            <person name="Marcet-Houben M."/>
            <person name="Horn F."/>
            <person name="Wehner S."/>
            <person name="Hoffmann K."/>
            <person name="Riege K."/>
            <person name="Sammeth M."/>
            <person name="Nowrousian M."/>
            <person name="Valiante V."/>
            <person name="Linde J."/>
            <person name="Jacobsen I.D."/>
            <person name="Marz M."/>
            <person name="Brakhage A.A."/>
            <person name="Gabaldon T."/>
            <person name="Bocker S."/>
            <person name="Voigt K."/>
        </authorList>
    </citation>
    <scope>NUCLEOTIDE SEQUENCE [LARGE SCALE GENOMIC DNA]</scope>
    <source>
        <strain evidence="1">FSU 9682</strain>
    </source>
</reference>
<accession>A0A068S8T7</accession>
<sequence>MADGKLNINASSSFLSPDLFSLRYYSLAYRAPARTGSDRLGKLVFNDDFLKDIVVNTLLDLPGSSFHVGNNGWQDGSAPMWYTNLCSRLLYQSSLLKSNTM</sequence>
<evidence type="ECO:0000313" key="2">
    <source>
        <dbReference type="Proteomes" id="UP000027586"/>
    </source>
</evidence>
<dbReference type="EMBL" id="CBTN010000060">
    <property type="protein sequence ID" value="CDH58783.1"/>
    <property type="molecule type" value="Genomic_DNA"/>
</dbReference>
<dbReference type="OrthoDB" id="2276444at2759"/>
<gene>
    <name evidence="1" type="ORF">LCOR_09632.1</name>
</gene>
<dbReference type="Proteomes" id="UP000027586">
    <property type="component" value="Unassembled WGS sequence"/>
</dbReference>
<proteinExistence type="predicted"/>
<dbReference type="VEuPathDB" id="FungiDB:LCOR_09632.1"/>
<organism evidence="1 2">
    <name type="scientific">Lichtheimia corymbifera JMRC:FSU:9682</name>
    <dbReference type="NCBI Taxonomy" id="1263082"/>
    <lineage>
        <taxon>Eukaryota</taxon>
        <taxon>Fungi</taxon>
        <taxon>Fungi incertae sedis</taxon>
        <taxon>Mucoromycota</taxon>
        <taxon>Mucoromycotina</taxon>
        <taxon>Mucoromycetes</taxon>
        <taxon>Mucorales</taxon>
        <taxon>Lichtheimiaceae</taxon>
        <taxon>Lichtheimia</taxon>
    </lineage>
</organism>
<keyword evidence="2" id="KW-1185">Reference proteome</keyword>
<evidence type="ECO:0000313" key="1">
    <source>
        <dbReference type="EMBL" id="CDH58783.1"/>
    </source>
</evidence>
<name>A0A068S8T7_9FUNG</name>
<dbReference type="AlphaFoldDB" id="A0A068S8T7"/>
<comment type="caution">
    <text evidence="1">The sequence shown here is derived from an EMBL/GenBank/DDBJ whole genome shotgun (WGS) entry which is preliminary data.</text>
</comment>
<protein>
    <submittedName>
        <fullName evidence="1">Uncharacterized protein</fullName>
    </submittedName>
</protein>